<keyword evidence="12" id="KW-1185">Reference proteome</keyword>
<feature type="domain" description="Carbohydrate kinase FGGY C-terminal" evidence="10">
    <location>
        <begin position="294"/>
        <end position="488"/>
    </location>
</feature>
<dbReference type="InterPro" id="IPR005929">
    <property type="entry name" value="Ribulokinase"/>
</dbReference>
<dbReference type="PANTHER" id="PTHR43435:SF4">
    <property type="entry name" value="FGGY CARBOHYDRATE KINASE DOMAIN-CONTAINING PROTEIN"/>
    <property type="match status" value="1"/>
</dbReference>
<evidence type="ECO:0000256" key="8">
    <source>
        <dbReference type="RuleBase" id="RU003455"/>
    </source>
</evidence>
<evidence type="ECO:0000313" key="12">
    <source>
        <dbReference type="Proteomes" id="UP000634206"/>
    </source>
</evidence>
<dbReference type="NCBIfam" id="TIGR01234">
    <property type="entry name" value="L-ribulokinase"/>
    <property type="match status" value="1"/>
</dbReference>
<keyword evidence="2" id="KW-0547">Nucleotide-binding</keyword>
<dbReference type="SUPFAM" id="SSF53067">
    <property type="entry name" value="Actin-like ATPase domain"/>
    <property type="match status" value="2"/>
</dbReference>
<evidence type="ECO:0000256" key="4">
    <source>
        <dbReference type="ARBA" id="ARBA00022840"/>
    </source>
</evidence>
<dbReference type="CDD" id="cd07781">
    <property type="entry name" value="ASKHA_NBD_FGGY_L-RBK"/>
    <property type="match status" value="1"/>
</dbReference>
<evidence type="ECO:0000256" key="1">
    <source>
        <dbReference type="ARBA" id="ARBA00022679"/>
    </source>
</evidence>
<comment type="catalytic activity">
    <reaction evidence="8">
        <text>L-ribulose + ATP = L-ribulose 5-phosphate + ADP + H(+)</text>
        <dbReference type="Rhea" id="RHEA:22072"/>
        <dbReference type="ChEBI" id="CHEBI:15378"/>
        <dbReference type="ChEBI" id="CHEBI:16880"/>
        <dbReference type="ChEBI" id="CHEBI:30616"/>
        <dbReference type="ChEBI" id="CHEBI:58226"/>
        <dbReference type="ChEBI" id="CHEBI:456216"/>
        <dbReference type="EC" id="2.7.1.16"/>
    </reaction>
</comment>
<comment type="similarity">
    <text evidence="8">Belongs to the ribulokinase family.</text>
</comment>
<name>A0AAE2SE24_9BACT</name>
<dbReference type="InterPro" id="IPR018484">
    <property type="entry name" value="FGGY_N"/>
</dbReference>
<evidence type="ECO:0000259" key="9">
    <source>
        <dbReference type="Pfam" id="PF00370"/>
    </source>
</evidence>
<accession>A0AAE2SE24</accession>
<evidence type="ECO:0000256" key="6">
    <source>
        <dbReference type="ARBA" id="ARBA00023277"/>
    </source>
</evidence>
<dbReference type="Proteomes" id="UP000634206">
    <property type="component" value="Unassembled WGS sequence"/>
</dbReference>
<dbReference type="GO" id="GO:0008741">
    <property type="term" value="F:ribulokinase activity"/>
    <property type="evidence" value="ECO:0007669"/>
    <property type="project" value="UniProtKB-UniRule"/>
</dbReference>
<reference evidence="11" key="1">
    <citation type="submission" date="2021-01" db="EMBL/GenBank/DDBJ databases">
        <title>Modified the classification status of verrucomicrobia.</title>
        <authorList>
            <person name="Feng X."/>
        </authorList>
    </citation>
    <scope>NUCLEOTIDE SEQUENCE</scope>
    <source>
        <strain evidence="11">5K15</strain>
    </source>
</reference>
<keyword evidence="6 8" id="KW-0119">Carbohydrate metabolism</keyword>
<dbReference type="Pfam" id="PF02782">
    <property type="entry name" value="FGGY_C"/>
    <property type="match status" value="1"/>
</dbReference>
<dbReference type="Pfam" id="PF00370">
    <property type="entry name" value="FGGY_N"/>
    <property type="match status" value="1"/>
</dbReference>
<dbReference type="GO" id="GO:0005524">
    <property type="term" value="F:ATP binding"/>
    <property type="evidence" value="ECO:0007669"/>
    <property type="project" value="UniProtKB-UniRule"/>
</dbReference>
<evidence type="ECO:0000259" key="10">
    <source>
        <dbReference type="Pfam" id="PF02782"/>
    </source>
</evidence>
<proteinExistence type="inferred from homology"/>
<dbReference type="PIRSF" id="PIRSF000538">
    <property type="entry name" value="GlpK"/>
    <property type="match status" value="1"/>
</dbReference>
<evidence type="ECO:0000256" key="3">
    <source>
        <dbReference type="ARBA" id="ARBA00022777"/>
    </source>
</evidence>
<keyword evidence="4" id="KW-0067">ATP-binding</keyword>
<dbReference type="RefSeq" id="WP_309490308.1">
    <property type="nucleotide sequence ID" value="NZ_JAENIG010000007.1"/>
</dbReference>
<dbReference type="GO" id="GO:0005737">
    <property type="term" value="C:cytoplasm"/>
    <property type="evidence" value="ECO:0007669"/>
    <property type="project" value="TreeGrafter"/>
</dbReference>
<keyword evidence="5 8" id="KW-0054">Arabinose catabolism</keyword>
<dbReference type="Gene3D" id="3.30.420.40">
    <property type="match status" value="2"/>
</dbReference>
<dbReference type="NCBIfam" id="NF003154">
    <property type="entry name" value="PRK04123.1"/>
    <property type="match status" value="1"/>
</dbReference>
<dbReference type="EC" id="2.7.1.16" evidence="7 8"/>
<keyword evidence="3 8" id="KW-0418">Kinase</keyword>
<dbReference type="EMBL" id="JAENIG010000007">
    <property type="protein sequence ID" value="MBK1855697.1"/>
    <property type="molecule type" value="Genomic_DNA"/>
</dbReference>
<dbReference type="GO" id="GO:0019150">
    <property type="term" value="F:D-ribulokinase activity"/>
    <property type="evidence" value="ECO:0007669"/>
    <property type="project" value="TreeGrafter"/>
</dbReference>
<dbReference type="InterPro" id="IPR043129">
    <property type="entry name" value="ATPase_NBD"/>
</dbReference>
<keyword evidence="1 8" id="KW-0808">Transferase</keyword>
<organism evidence="11 12">
    <name type="scientific">Oceaniferula flava</name>
    <dbReference type="NCBI Taxonomy" id="2800421"/>
    <lineage>
        <taxon>Bacteria</taxon>
        <taxon>Pseudomonadati</taxon>
        <taxon>Verrucomicrobiota</taxon>
        <taxon>Verrucomicrobiia</taxon>
        <taxon>Verrucomicrobiales</taxon>
        <taxon>Verrucomicrobiaceae</taxon>
        <taxon>Oceaniferula</taxon>
    </lineage>
</organism>
<dbReference type="AlphaFoldDB" id="A0AAE2SE24"/>
<comment type="pathway">
    <text evidence="8">Carbohydrate degradation; L-arabinose degradation via L-ribulose; D-xylulose 5-phosphate from L-arabinose (bacterial route): step 2/3.</text>
</comment>
<protein>
    <recommendedName>
        <fullName evidence="7 8">Ribulokinase</fullName>
        <ecNumber evidence="7 8">2.7.1.16</ecNumber>
    </recommendedName>
</protein>
<comment type="caution">
    <text evidence="11">The sequence shown here is derived from an EMBL/GenBank/DDBJ whole genome shotgun (WGS) entry which is preliminary data.</text>
</comment>
<gene>
    <name evidence="11" type="ORF">JIN83_12050</name>
</gene>
<dbReference type="InterPro" id="IPR000577">
    <property type="entry name" value="Carb_kinase_FGGY"/>
</dbReference>
<dbReference type="InterPro" id="IPR018485">
    <property type="entry name" value="FGGY_C"/>
</dbReference>
<evidence type="ECO:0000313" key="11">
    <source>
        <dbReference type="EMBL" id="MBK1855697.1"/>
    </source>
</evidence>
<evidence type="ECO:0000256" key="2">
    <source>
        <dbReference type="ARBA" id="ARBA00022741"/>
    </source>
</evidence>
<sequence length="559" mass="60205">MSHYAIGLDYGTNSCRSLIVDLSNGRELGSVVYAYPSGEQGILTDPSDPHVARQNPQDYLDGCVHIIRGAIEQAVENDASFSPADIIAIGVDTTGSTVIPVDQSGTPLALTEKWRDNLNAHVWLWKDHTAHQEAARITELATEMRPEYLAKCGGVYSSEWWWSKILHLKNIDAEVFDAAFSYVEHCDWIPAVLSGNTKPLEMKRSICAAGHKAMFNADWGGLPDADFLNALDPALGDLRSRLFSEAHASDSLAGTLCPEWAEKLGLPEGIGIAVGAFDCHMGAVGAGVKKGTLVKVLGTSTCDITVADKDVADVPGLCGQVDSSVIPGMVGIEAGQSAVGDIFLWLANNLVPDSYGADLGAKFSAMEEKMSQQAPGASGLLALDWNNGNRTILTDVRLSGLVLGQTLHTRADEIYRAYIEATAFGALTIINRMEEHGVTISEVVNTGGLSLKNATLMQIYADVLGRPMKVSRSEQTCALGAAILAAAATGHADIATLQQNIVSYTDTIYRPIPENQKVYQQLYALYKTLHDAFGTQDWSGNLEHVMKDLIDLREQQRSA</sequence>
<dbReference type="GO" id="GO:0019569">
    <property type="term" value="P:L-arabinose catabolic process to D-xylulose 5-phosphate"/>
    <property type="evidence" value="ECO:0007669"/>
    <property type="project" value="InterPro"/>
</dbReference>
<evidence type="ECO:0000256" key="7">
    <source>
        <dbReference type="NCBIfam" id="TIGR01234"/>
    </source>
</evidence>
<feature type="domain" description="Carbohydrate kinase FGGY N-terminal" evidence="9">
    <location>
        <begin position="4"/>
        <end position="285"/>
    </location>
</feature>
<dbReference type="PANTHER" id="PTHR43435">
    <property type="entry name" value="RIBULOKINASE"/>
    <property type="match status" value="1"/>
</dbReference>
<evidence type="ECO:0000256" key="5">
    <source>
        <dbReference type="ARBA" id="ARBA00022935"/>
    </source>
</evidence>